<evidence type="ECO:0000313" key="1">
    <source>
        <dbReference type="EMBL" id="CAD8181202.1"/>
    </source>
</evidence>
<comment type="caution">
    <text evidence="1">The sequence shown here is derived from an EMBL/GenBank/DDBJ whole genome shotgun (WGS) entry which is preliminary data.</text>
</comment>
<dbReference type="GO" id="GO:0042073">
    <property type="term" value="P:intraciliary transport"/>
    <property type="evidence" value="ECO:0007669"/>
    <property type="project" value="InterPro"/>
</dbReference>
<protein>
    <submittedName>
        <fullName evidence="1">Uncharacterized protein</fullName>
    </submittedName>
</protein>
<gene>
    <name evidence="1" type="ORF">PPENT_87.1.T0760004</name>
</gene>
<proteinExistence type="predicted"/>
<reference evidence="1" key="1">
    <citation type="submission" date="2021-01" db="EMBL/GenBank/DDBJ databases">
        <authorList>
            <consortium name="Genoscope - CEA"/>
            <person name="William W."/>
        </authorList>
    </citation>
    <scope>NUCLEOTIDE SEQUENCE</scope>
</reference>
<name>A0A8S1VZF3_9CILI</name>
<dbReference type="InterPro" id="IPR022088">
    <property type="entry name" value="Intraflagellar_transp_cmplxB"/>
</dbReference>
<dbReference type="OrthoDB" id="2119217at2759"/>
<sequence>MQYYQIIETNLQYSIQYLQNKFAKRLINYKVQIVLINSEHYGFGCDGKVKKVDNEHYDKAIELKDEDDQEIGSGEEDEDQYQAEARGAQLSGFKKERFLCLLVLTIQMIIQIYKYEQKSNNFLSIFLSISIFNLRYNKCLHKKRILNFKYTKLLKWFWMLNQIHLYQIMYLLKVKLIHSQKCQDLMANLRHLVQLHQQSIYLNKSKKAKLDLLMREYVKVANRGINTTIHAIQNADKNPKEITTQISDVAEIHKKRNLHLFDILKLCLILKNQSKSGLQKSKTYSKALNYHVTILTWVFKNIVNSQICQIFLFNQLIIIEKSQSLCMLYSHFFGIQNKLKIQTKQ</sequence>
<keyword evidence="2" id="KW-1185">Reference proteome</keyword>
<dbReference type="AlphaFoldDB" id="A0A8S1VZF3"/>
<dbReference type="EMBL" id="CAJJDO010000076">
    <property type="protein sequence ID" value="CAD8181202.1"/>
    <property type="molecule type" value="Genomic_DNA"/>
</dbReference>
<dbReference type="Pfam" id="PF12317">
    <property type="entry name" value="IFT46_B_C"/>
    <property type="match status" value="1"/>
</dbReference>
<organism evidence="1 2">
    <name type="scientific">Paramecium pentaurelia</name>
    <dbReference type="NCBI Taxonomy" id="43138"/>
    <lineage>
        <taxon>Eukaryota</taxon>
        <taxon>Sar</taxon>
        <taxon>Alveolata</taxon>
        <taxon>Ciliophora</taxon>
        <taxon>Intramacronucleata</taxon>
        <taxon>Oligohymenophorea</taxon>
        <taxon>Peniculida</taxon>
        <taxon>Parameciidae</taxon>
        <taxon>Paramecium</taxon>
    </lineage>
</organism>
<dbReference type="GO" id="GO:0005929">
    <property type="term" value="C:cilium"/>
    <property type="evidence" value="ECO:0007669"/>
    <property type="project" value="GOC"/>
</dbReference>
<evidence type="ECO:0000313" key="2">
    <source>
        <dbReference type="Proteomes" id="UP000689195"/>
    </source>
</evidence>
<accession>A0A8S1VZF3</accession>
<dbReference type="Proteomes" id="UP000689195">
    <property type="component" value="Unassembled WGS sequence"/>
</dbReference>